<accession>A0A0S6VUP3</accession>
<comment type="similarity">
    <text evidence="2">Belongs to the methyl-accepting chemotaxis (MCP) protein family.</text>
</comment>
<evidence type="ECO:0000256" key="2">
    <source>
        <dbReference type="ARBA" id="ARBA00029447"/>
    </source>
</evidence>
<evidence type="ECO:0000313" key="9">
    <source>
        <dbReference type="Proteomes" id="UP000030700"/>
    </source>
</evidence>
<keyword evidence="1" id="KW-0145">Chemotaxis</keyword>
<dbReference type="InterPro" id="IPR004089">
    <property type="entry name" value="MCPsignal_dom"/>
</dbReference>
<dbReference type="InterPro" id="IPR051310">
    <property type="entry name" value="MCP_chemotaxis"/>
</dbReference>
<dbReference type="SMART" id="SM00304">
    <property type="entry name" value="HAMP"/>
    <property type="match status" value="1"/>
</dbReference>
<name>A0A0S6VUP3_9BACT</name>
<dbReference type="EMBL" id="DF820455">
    <property type="protein sequence ID" value="GAK48945.1"/>
    <property type="molecule type" value="Genomic_DNA"/>
</dbReference>
<dbReference type="InterPro" id="IPR004090">
    <property type="entry name" value="Chemotax_Me-accpt_rcpt"/>
</dbReference>
<dbReference type="GO" id="GO:0006935">
    <property type="term" value="P:chemotaxis"/>
    <property type="evidence" value="ECO:0007669"/>
    <property type="project" value="UniProtKB-KW"/>
</dbReference>
<dbReference type="SMART" id="SM00283">
    <property type="entry name" value="MA"/>
    <property type="match status" value="1"/>
</dbReference>
<dbReference type="STRING" id="1499966.U14_00157"/>
<dbReference type="SUPFAM" id="SSF58104">
    <property type="entry name" value="Methyl-accepting chemotaxis protein (MCP) signaling domain"/>
    <property type="match status" value="1"/>
</dbReference>
<keyword evidence="5" id="KW-0812">Transmembrane</keyword>
<dbReference type="Proteomes" id="UP000030700">
    <property type="component" value="Unassembled WGS sequence"/>
</dbReference>
<keyword evidence="3" id="KW-0807">Transducer</keyword>
<dbReference type="PRINTS" id="PR00260">
    <property type="entry name" value="CHEMTRNSDUCR"/>
</dbReference>
<reference evidence="8" key="1">
    <citation type="journal article" date="2015" name="PeerJ">
        <title>First genomic representation of candidate bacterial phylum KSB3 points to enhanced environmental sensing as a trigger of wastewater bulking.</title>
        <authorList>
            <person name="Sekiguchi Y."/>
            <person name="Ohashi A."/>
            <person name="Parks D.H."/>
            <person name="Yamauchi T."/>
            <person name="Tyson G.W."/>
            <person name="Hugenholtz P."/>
        </authorList>
    </citation>
    <scope>NUCLEOTIDE SEQUENCE [LARGE SCALE GENOMIC DNA]</scope>
</reference>
<feature type="domain" description="HAMP" evidence="7">
    <location>
        <begin position="178"/>
        <end position="231"/>
    </location>
</feature>
<feature type="region of interest" description="Disordered" evidence="4">
    <location>
        <begin position="508"/>
        <end position="555"/>
    </location>
</feature>
<evidence type="ECO:0000256" key="4">
    <source>
        <dbReference type="SAM" id="MobiDB-lite"/>
    </source>
</evidence>
<dbReference type="Pfam" id="PF00672">
    <property type="entry name" value="HAMP"/>
    <property type="match status" value="1"/>
</dbReference>
<evidence type="ECO:0000256" key="1">
    <source>
        <dbReference type="ARBA" id="ARBA00022500"/>
    </source>
</evidence>
<dbReference type="PANTHER" id="PTHR43531">
    <property type="entry name" value="PROTEIN ICFG"/>
    <property type="match status" value="1"/>
</dbReference>
<keyword evidence="5" id="KW-0472">Membrane</keyword>
<dbReference type="Pfam" id="PF00015">
    <property type="entry name" value="MCPsignal"/>
    <property type="match status" value="1"/>
</dbReference>
<dbReference type="GO" id="GO:0005886">
    <property type="term" value="C:plasma membrane"/>
    <property type="evidence" value="ECO:0007669"/>
    <property type="project" value="TreeGrafter"/>
</dbReference>
<dbReference type="HOGENOM" id="CLU_000445_107_16_0"/>
<gene>
    <name evidence="8" type="ORF">U14_00157</name>
</gene>
<evidence type="ECO:0000256" key="3">
    <source>
        <dbReference type="PROSITE-ProRule" id="PRU00284"/>
    </source>
</evidence>
<dbReference type="PROSITE" id="PS50111">
    <property type="entry name" value="CHEMOTAXIS_TRANSDUC_2"/>
    <property type="match status" value="1"/>
</dbReference>
<organism evidence="8">
    <name type="scientific">Candidatus Moduliflexus flocculans</name>
    <dbReference type="NCBI Taxonomy" id="1499966"/>
    <lineage>
        <taxon>Bacteria</taxon>
        <taxon>Candidatus Moduliflexota</taxon>
        <taxon>Candidatus Moduliflexia</taxon>
        <taxon>Candidatus Moduliflexales</taxon>
        <taxon>Candidatus Moduliflexaceae</taxon>
    </lineage>
</organism>
<evidence type="ECO:0000256" key="5">
    <source>
        <dbReference type="SAM" id="Phobius"/>
    </source>
</evidence>
<protein>
    <submittedName>
        <fullName evidence="8">Methyl-accepting chemotaxis sensory transducer</fullName>
    </submittedName>
</protein>
<feature type="transmembrane region" description="Helical" evidence="5">
    <location>
        <begin position="153"/>
        <end position="176"/>
    </location>
</feature>
<keyword evidence="5" id="KW-1133">Transmembrane helix</keyword>
<keyword evidence="9" id="KW-1185">Reference proteome</keyword>
<proteinExistence type="inferred from homology"/>
<dbReference type="Gene3D" id="1.10.287.950">
    <property type="entry name" value="Methyl-accepting chemotaxis protein"/>
    <property type="match status" value="1"/>
</dbReference>
<dbReference type="PANTHER" id="PTHR43531:SF11">
    <property type="entry name" value="METHYL-ACCEPTING CHEMOTAXIS PROTEIN 3"/>
    <property type="match status" value="1"/>
</dbReference>
<feature type="domain" description="Methyl-accepting transducer" evidence="6">
    <location>
        <begin position="236"/>
        <end position="451"/>
    </location>
</feature>
<feature type="compositionally biased region" description="Acidic residues" evidence="4">
    <location>
        <begin position="544"/>
        <end position="555"/>
    </location>
</feature>
<dbReference type="CDD" id="cd06225">
    <property type="entry name" value="HAMP"/>
    <property type="match status" value="1"/>
</dbReference>
<evidence type="ECO:0000313" key="8">
    <source>
        <dbReference type="EMBL" id="GAK48945.1"/>
    </source>
</evidence>
<dbReference type="InterPro" id="IPR003660">
    <property type="entry name" value="HAMP_dom"/>
</dbReference>
<dbReference type="AlphaFoldDB" id="A0A0S6VUP3"/>
<dbReference type="PROSITE" id="PS50885">
    <property type="entry name" value="HAMP"/>
    <property type="match status" value="1"/>
</dbReference>
<dbReference type="GO" id="GO:0007165">
    <property type="term" value="P:signal transduction"/>
    <property type="evidence" value="ECO:0007669"/>
    <property type="project" value="UniProtKB-KW"/>
</dbReference>
<sequence>MMMRRLGTKLILQMSAVIFLIVAIFGFLSVSSQQKEFTALLDAKITRTMQQRSIVLGTPLWEMGYAQIDRILQSYLDDADVLDIQVLSEKGATIRHLGKHPETHEIAPVEQTDAQDALNGVVHQADIEYDGKKIGAVAVTFSQQFIRNQQQKLLLGGGLLFLALVCFQAILLSLLIRLNVSVPLGSIAQITQKIGEGDMTARIPTTTSRDEISQVLLAMKNMETRLNSTLLNVREIADIVAGKSLDISALAEQVSQGNAQQASASEEASASMEQMAANIRQNTENAKATELMALESAKDARQGGEVVAKTMQAMKEIETRISVIRELAMQTNILSMNATIEAAKAEEYGKGFAVVASEVRGLARRSREAADEIERLVKACVIISEEAGAILQRLVPSSEKTAALVQEISYASREQSVGTEQVNGAIQQLDLVIQQNATAANKMATASEELAEQAESLQQAVAFFTIAEIVPESYFEETGLEKAFQKLLKTKEGKEQVIAFLGNIVKSSAKGEASSKKESDTPGGQSLALFKKKKNRKEDLSDGEKDETDQDFEPF</sequence>
<evidence type="ECO:0000259" key="6">
    <source>
        <dbReference type="PROSITE" id="PS50111"/>
    </source>
</evidence>
<dbReference type="GO" id="GO:0004888">
    <property type="term" value="F:transmembrane signaling receptor activity"/>
    <property type="evidence" value="ECO:0007669"/>
    <property type="project" value="InterPro"/>
</dbReference>
<evidence type="ECO:0000259" key="7">
    <source>
        <dbReference type="PROSITE" id="PS50885"/>
    </source>
</evidence>